<dbReference type="AlphaFoldDB" id="K6Z3Z1"/>
<keyword evidence="2" id="KW-1185">Reference proteome</keyword>
<name>K6Z3Z1_9ALTE</name>
<organism evidence="1 2">
    <name type="scientific">Paraglaciecola polaris LMG 21857</name>
    <dbReference type="NCBI Taxonomy" id="1129793"/>
    <lineage>
        <taxon>Bacteria</taxon>
        <taxon>Pseudomonadati</taxon>
        <taxon>Pseudomonadota</taxon>
        <taxon>Gammaproteobacteria</taxon>
        <taxon>Alteromonadales</taxon>
        <taxon>Alteromonadaceae</taxon>
        <taxon>Paraglaciecola</taxon>
    </lineage>
</organism>
<comment type="caution">
    <text evidence="1">The sequence shown here is derived from an EMBL/GenBank/DDBJ whole genome shotgun (WGS) entry which is preliminary data.</text>
</comment>
<reference evidence="2" key="1">
    <citation type="journal article" date="2014" name="Environ. Microbiol.">
        <title>Comparative genomics of the marine bacterial genus Glaciecola reveals the high degree of genomic diversity and genomic characteristic for cold adaptation.</title>
        <authorList>
            <person name="Qin Q.L."/>
            <person name="Xie B.B."/>
            <person name="Yu Y."/>
            <person name="Shu Y.L."/>
            <person name="Rong J.C."/>
            <person name="Zhang Y.J."/>
            <person name="Zhao D.L."/>
            <person name="Chen X.L."/>
            <person name="Zhang X.Y."/>
            <person name="Chen B."/>
            <person name="Zhou B.C."/>
            <person name="Zhang Y.Z."/>
        </authorList>
    </citation>
    <scope>NUCLEOTIDE SEQUENCE [LARGE SCALE GENOMIC DNA]</scope>
    <source>
        <strain evidence="2">LMG 21857</strain>
    </source>
</reference>
<evidence type="ECO:0000313" key="2">
    <source>
        <dbReference type="Proteomes" id="UP000006322"/>
    </source>
</evidence>
<dbReference type="EMBL" id="BAER01000001">
    <property type="protein sequence ID" value="GAC30936.1"/>
    <property type="molecule type" value="Genomic_DNA"/>
</dbReference>
<accession>K6Z3Z1</accession>
<evidence type="ECO:0000313" key="1">
    <source>
        <dbReference type="EMBL" id="GAC30936.1"/>
    </source>
</evidence>
<dbReference type="Proteomes" id="UP000006322">
    <property type="component" value="Unassembled WGS sequence"/>
</dbReference>
<dbReference type="STRING" id="1129793.GPLA_0015"/>
<proteinExistence type="predicted"/>
<sequence length="40" mass="4583">MPALSKHDTICSRNNLCLFTFNQCRKNANIFDLACSHKNL</sequence>
<protein>
    <submittedName>
        <fullName evidence="1">Uncharacterized protein</fullName>
    </submittedName>
</protein>
<gene>
    <name evidence="1" type="ORF">GPLA_0015</name>
</gene>